<dbReference type="HAMAP" id="MF_01147">
    <property type="entry name" value="Lgt"/>
    <property type="match status" value="1"/>
</dbReference>
<dbReference type="Proteomes" id="UP000662857">
    <property type="component" value="Chromosome"/>
</dbReference>
<evidence type="ECO:0000256" key="4">
    <source>
        <dbReference type="ARBA" id="ARBA00022692"/>
    </source>
</evidence>
<organism evidence="9 10">
    <name type="scientific">Natronosporangium hydrolyticum</name>
    <dbReference type="NCBI Taxonomy" id="2811111"/>
    <lineage>
        <taxon>Bacteria</taxon>
        <taxon>Bacillati</taxon>
        <taxon>Actinomycetota</taxon>
        <taxon>Actinomycetes</taxon>
        <taxon>Micromonosporales</taxon>
        <taxon>Micromonosporaceae</taxon>
        <taxon>Natronosporangium</taxon>
    </lineage>
</organism>
<comment type="pathway">
    <text evidence="7">Protein modification; lipoprotein biosynthesis (diacylglyceryl transfer).</text>
</comment>
<feature type="transmembrane region" description="Helical" evidence="7">
    <location>
        <begin position="256"/>
        <end position="275"/>
    </location>
</feature>
<keyword evidence="6 7" id="KW-0472">Membrane</keyword>
<proteinExistence type="inferred from homology"/>
<dbReference type="PANTHER" id="PTHR30589">
    <property type="entry name" value="PROLIPOPROTEIN DIACYLGLYCERYL TRANSFERASE"/>
    <property type="match status" value="1"/>
</dbReference>
<dbReference type="PROSITE" id="PS01311">
    <property type="entry name" value="LGT"/>
    <property type="match status" value="1"/>
</dbReference>
<dbReference type="EC" id="2.5.1.145" evidence="7"/>
<dbReference type="InterPro" id="IPR001640">
    <property type="entry name" value="Lgt"/>
</dbReference>
<dbReference type="GO" id="GO:0005886">
    <property type="term" value="C:plasma membrane"/>
    <property type="evidence" value="ECO:0007669"/>
    <property type="project" value="UniProtKB-SubCell"/>
</dbReference>
<comment type="subcellular location">
    <subcellularLocation>
        <location evidence="7">Cell membrane</location>
        <topology evidence="7">Multi-pass membrane protein</topology>
    </subcellularLocation>
</comment>
<keyword evidence="2 7" id="KW-1003">Cell membrane</keyword>
<dbReference type="EMBL" id="CP070499">
    <property type="protein sequence ID" value="QSB17205.1"/>
    <property type="molecule type" value="Genomic_DNA"/>
</dbReference>
<feature type="transmembrane region" description="Helical" evidence="7">
    <location>
        <begin position="185"/>
        <end position="202"/>
    </location>
</feature>
<dbReference type="KEGG" id="nhy:JQS43_08925"/>
<evidence type="ECO:0000256" key="7">
    <source>
        <dbReference type="HAMAP-Rule" id="MF_01147"/>
    </source>
</evidence>
<dbReference type="AlphaFoldDB" id="A0A895YMK9"/>
<keyword evidence="5 7" id="KW-1133">Transmembrane helix</keyword>
<name>A0A895YMK9_9ACTN</name>
<evidence type="ECO:0000256" key="5">
    <source>
        <dbReference type="ARBA" id="ARBA00022989"/>
    </source>
</evidence>
<protein>
    <recommendedName>
        <fullName evidence="7">Phosphatidylglycerol--prolipoprotein diacylglyceryl transferase</fullName>
        <ecNumber evidence="7">2.5.1.145</ecNumber>
    </recommendedName>
</protein>
<evidence type="ECO:0000256" key="3">
    <source>
        <dbReference type="ARBA" id="ARBA00022679"/>
    </source>
</evidence>
<dbReference type="PANTHER" id="PTHR30589:SF0">
    <property type="entry name" value="PHOSPHATIDYLGLYCEROL--PROLIPOPROTEIN DIACYLGLYCERYL TRANSFERASE"/>
    <property type="match status" value="1"/>
</dbReference>
<evidence type="ECO:0000256" key="2">
    <source>
        <dbReference type="ARBA" id="ARBA00022475"/>
    </source>
</evidence>
<feature type="transmembrane region" description="Helical" evidence="7">
    <location>
        <begin position="115"/>
        <end position="135"/>
    </location>
</feature>
<feature type="binding site" evidence="7">
    <location>
        <position position="136"/>
    </location>
    <ligand>
        <name>a 1,2-diacyl-sn-glycero-3-phospho-(1'-sn-glycerol)</name>
        <dbReference type="ChEBI" id="CHEBI:64716"/>
    </ligand>
</feature>
<keyword evidence="4 7" id="KW-0812">Transmembrane</keyword>
<dbReference type="GO" id="GO:0042158">
    <property type="term" value="P:lipoprotein biosynthetic process"/>
    <property type="evidence" value="ECO:0007669"/>
    <property type="project" value="UniProtKB-UniRule"/>
</dbReference>
<evidence type="ECO:0000313" key="9">
    <source>
        <dbReference type="EMBL" id="QSB17205.1"/>
    </source>
</evidence>
<gene>
    <name evidence="7" type="primary">lgt</name>
    <name evidence="9" type="ORF">JQS43_08925</name>
</gene>
<comment type="catalytic activity">
    <reaction evidence="7">
        <text>L-cysteinyl-[prolipoprotein] + a 1,2-diacyl-sn-glycero-3-phospho-(1'-sn-glycerol) = an S-1,2-diacyl-sn-glyceryl-L-cysteinyl-[prolipoprotein] + sn-glycerol 1-phosphate + H(+)</text>
        <dbReference type="Rhea" id="RHEA:56712"/>
        <dbReference type="Rhea" id="RHEA-COMP:14679"/>
        <dbReference type="Rhea" id="RHEA-COMP:14680"/>
        <dbReference type="ChEBI" id="CHEBI:15378"/>
        <dbReference type="ChEBI" id="CHEBI:29950"/>
        <dbReference type="ChEBI" id="CHEBI:57685"/>
        <dbReference type="ChEBI" id="CHEBI:64716"/>
        <dbReference type="ChEBI" id="CHEBI:140658"/>
        <dbReference type="EC" id="2.5.1.145"/>
    </reaction>
</comment>
<dbReference type="GO" id="GO:0008961">
    <property type="term" value="F:phosphatidylglycerol-prolipoprotein diacylglyceryl transferase activity"/>
    <property type="evidence" value="ECO:0007669"/>
    <property type="project" value="UniProtKB-UniRule"/>
</dbReference>
<evidence type="ECO:0000256" key="6">
    <source>
        <dbReference type="ARBA" id="ARBA00023136"/>
    </source>
</evidence>
<keyword evidence="3 7" id="KW-0808">Transferase</keyword>
<evidence type="ECO:0000313" key="10">
    <source>
        <dbReference type="Proteomes" id="UP000662857"/>
    </source>
</evidence>
<dbReference type="NCBIfam" id="TIGR00544">
    <property type="entry name" value="lgt"/>
    <property type="match status" value="1"/>
</dbReference>
<comment type="similarity">
    <text evidence="1 7">Belongs to the Lgt family.</text>
</comment>
<reference evidence="9" key="1">
    <citation type="submission" date="2021-02" db="EMBL/GenBank/DDBJ databases">
        <title>Natrosporangium hydrolyticum gen. nov., sp. nov, a haloalkaliphilic actinobacterium from a soda solonchak soil.</title>
        <authorList>
            <person name="Sorokin D.Y."/>
            <person name="Khijniak T.V."/>
            <person name="Zakharycheva A.P."/>
            <person name="Boueva O.V."/>
            <person name="Ariskina E.V."/>
            <person name="Hahnke R.L."/>
            <person name="Bunk B."/>
            <person name="Sproer C."/>
            <person name="Schumann P."/>
            <person name="Evtushenko L.I."/>
            <person name="Kublanov I.V."/>
        </authorList>
    </citation>
    <scope>NUCLEOTIDE SEQUENCE</scope>
    <source>
        <strain evidence="9">DSM 106523</strain>
    </source>
</reference>
<dbReference type="Pfam" id="PF01790">
    <property type="entry name" value="LGT"/>
    <property type="match status" value="1"/>
</dbReference>
<sequence>MPSPTTAVWDLGPVPVRAYALFIVLGIVLACVVTELRLRARGAPRWAVLDIAVWAVPFGIVGARLYHVITSPDRFFGEDGELAAIIRVWEGGLGIWGAIAGGALGAWLACRQLKLPFLMVADAAAVGIPLAQAVGRIGNWFNNELYGAETTLPWGLEVHRMVNGQAVPDPVTGESALPGLYHPTFLYEALWCVGVAVLVWLVGKQLRLGAGRQFALYVMAYTAGRAWIEMLRIDDTSEVPVPGAADTVMTVLGLRVNVWVAAGVFLAALVYFIMVRGPQEFLVQRAEGEGFEVVTEEEFRAHQAAAGDPEVAAETHGGPPGQRDAATAESSEPTSPGPDRD</sequence>
<comment type="function">
    <text evidence="7">Catalyzes the transfer of the diacylglyceryl group from phosphatidylglycerol to the sulfhydryl group of the N-terminal cysteine of a prolipoprotein, the first step in the formation of mature lipoproteins.</text>
</comment>
<feature type="transmembrane region" description="Helical" evidence="7">
    <location>
        <begin position="46"/>
        <end position="66"/>
    </location>
</feature>
<feature type="region of interest" description="Disordered" evidence="8">
    <location>
        <begin position="299"/>
        <end position="341"/>
    </location>
</feature>
<feature type="transmembrane region" description="Helical" evidence="7">
    <location>
        <begin position="86"/>
        <end position="108"/>
    </location>
</feature>
<feature type="transmembrane region" description="Helical" evidence="7">
    <location>
        <begin position="214"/>
        <end position="233"/>
    </location>
</feature>
<dbReference type="UniPathway" id="UPA00664"/>
<keyword evidence="9" id="KW-0328">Glycosyltransferase</keyword>
<accession>A0A895YMK9</accession>
<evidence type="ECO:0000256" key="1">
    <source>
        <dbReference type="ARBA" id="ARBA00007150"/>
    </source>
</evidence>
<keyword evidence="10" id="KW-1185">Reference proteome</keyword>
<feature type="transmembrane region" description="Helical" evidence="7">
    <location>
        <begin position="16"/>
        <end position="34"/>
    </location>
</feature>
<evidence type="ECO:0000256" key="8">
    <source>
        <dbReference type="SAM" id="MobiDB-lite"/>
    </source>
</evidence>